<feature type="region of interest" description="Disordered" evidence="2">
    <location>
        <begin position="314"/>
        <end position="343"/>
    </location>
</feature>
<dbReference type="GO" id="GO:0016538">
    <property type="term" value="F:cyclin-dependent protein serine/threonine kinase regulator activity"/>
    <property type="evidence" value="ECO:0007669"/>
    <property type="project" value="InterPro"/>
</dbReference>
<proteinExistence type="inferred from homology"/>
<keyword evidence="5" id="KW-1185">Reference proteome</keyword>
<dbReference type="InterPro" id="IPR006671">
    <property type="entry name" value="Cyclin_N"/>
</dbReference>
<protein>
    <submittedName>
        <fullName evidence="4">Cyclin box fold domain-containing protein</fullName>
    </submittedName>
</protein>
<evidence type="ECO:0000313" key="5">
    <source>
        <dbReference type="Proteomes" id="UP000039865"/>
    </source>
</evidence>
<evidence type="ECO:0000313" key="4">
    <source>
        <dbReference type="EMBL" id="CDW76721.1"/>
    </source>
</evidence>
<evidence type="ECO:0000259" key="3">
    <source>
        <dbReference type="SMART" id="SM00385"/>
    </source>
</evidence>
<accession>A0A078A7F2</accession>
<dbReference type="PANTHER" id="PTHR10026">
    <property type="entry name" value="CYCLIN"/>
    <property type="match status" value="1"/>
</dbReference>
<dbReference type="InterPro" id="IPR036915">
    <property type="entry name" value="Cyclin-like_sf"/>
</dbReference>
<dbReference type="Proteomes" id="UP000039865">
    <property type="component" value="Unassembled WGS sequence"/>
</dbReference>
<gene>
    <name evidence="4" type="primary">Contig13361.g14256</name>
    <name evidence="4" type="ORF">STYLEM_5682</name>
</gene>
<dbReference type="Pfam" id="PF00134">
    <property type="entry name" value="Cyclin_N"/>
    <property type="match status" value="1"/>
</dbReference>
<dbReference type="OrthoDB" id="340962at2759"/>
<keyword evidence="1" id="KW-0195">Cyclin</keyword>
<dbReference type="InterPro" id="IPR043198">
    <property type="entry name" value="Cyclin/Ssn8"/>
</dbReference>
<dbReference type="GO" id="GO:0006357">
    <property type="term" value="P:regulation of transcription by RNA polymerase II"/>
    <property type="evidence" value="ECO:0007669"/>
    <property type="project" value="InterPro"/>
</dbReference>
<dbReference type="InterPro" id="IPR013763">
    <property type="entry name" value="Cyclin-like_dom"/>
</dbReference>
<dbReference type="OMA" id="IMACKEM"/>
<dbReference type="CDD" id="cd20524">
    <property type="entry name" value="CYCLIN_CCNH_rpt1"/>
    <property type="match status" value="1"/>
</dbReference>
<comment type="similarity">
    <text evidence="1">Belongs to the cyclin family.</text>
</comment>
<sequence length="461" mass="53405">MTDFLTSTQLSEWFYTSEDDFRRKQGKFYQKMCEKIDKYTNQPAPSLPGGPPAQQPIYRIIKPDSQHKLLAWIANNIAQLCIKLKLSYKIMGISLTYMRRFYLKQSVFEFDPVRMMFACIFLAMKVEEFDEDLQGFCNRVNMPDKCDPSKLEQLEVLLVRGLGFQLLIYTPFQVYEYLLETIVNSTAGLDMKLIRKYSAEQVTKVFQSSSLIFTFTPQILALSCVDLAIQQYSAANTNPDIQIQTLNEYFPDLKLAILEKVGNAKEKIMQIAKLNDQEIQKIRKYIQHFHQQHPEFLDQIQKDRVKRENKTMLCGFDDEPKVQTESNNKQQQKASLQQQIQQQDMPLASKALNEQQQQQELQQKNNDSLRLQQIGQNQTPIQLQVQLQPSLQISQDNLQNQDHFISNNQQKLDDSRKAEFLEPLIPLRKRKSEMISGDPLAGKPDPSKLRKLNPGAGPIAQ</sequence>
<dbReference type="InParanoid" id="A0A078A7F2"/>
<organism evidence="4 5">
    <name type="scientific">Stylonychia lemnae</name>
    <name type="common">Ciliate</name>
    <dbReference type="NCBI Taxonomy" id="5949"/>
    <lineage>
        <taxon>Eukaryota</taxon>
        <taxon>Sar</taxon>
        <taxon>Alveolata</taxon>
        <taxon>Ciliophora</taxon>
        <taxon>Intramacronucleata</taxon>
        <taxon>Spirotrichea</taxon>
        <taxon>Stichotrichia</taxon>
        <taxon>Sporadotrichida</taxon>
        <taxon>Oxytrichidae</taxon>
        <taxon>Stylonychinae</taxon>
        <taxon>Stylonychia</taxon>
    </lineage>
</organism>
<dbReference type="Gene3D" id="1.10.472.10">
    <property type="entry name" value="Cyclin-like"/>
    <property type="match status" value="1"/>
</dbReference>
<dbReference type="SMART" id="SM00385">
    <property type="entry name" value="CYCLIN"/>
    <property type="match status" value="1"/>
</dbReference>
<reference evidence="4 5" key="1">
    <citation type="submission" date="2014-06" db="EMBL/GenBank/DDBJ databases">
        <authorList>
            <person name="Swart Estienne"/>
        </authorList>
    </citation>
    <scope>NUCLEOTIDE SEQUENCE [LARGE SCALE GENOMIC DNA]</scope>
    <source>
        <strain evidence="4 5">130c</strain>
    </source>
</reference>
<feature type="domain" description="Cyclin-like" evidence="3">
    <location>
        <begin position="75"/>
        <end position="160"/>
    </location>
</feature>
<dbReference type="EMBL" id="CCKQ01005477">
    <property type="protein sequence ID" value="CDW76721.1"/>
    <property type="molecule type" value="Genomic_DNA"/>
</dbReference>
<feature type="compositionally biased region" description="Low complexity" evidence="2">
    <location>
        <begin position="330"/>
        <end position="343"/>
    </location>
</feature>
<name>A0A078A7F2_STYLE</name>
<dbReference type="SUPFAM" id="SSF47954">
    <property type="entry name" value="Cyclin-like"/>
    <property type="match status" value="1"/>
</dbReference>
<dbReference type="AlphaFoldDB" id="A0A078A7F2"/>
<evidence type="ECO:0000256" key="2">
    <source>
        <dbReference type="SAM" id="MobiDB-lite"/>
    </source>
</evidence>
<feature type="region of interest" description="Disordered" evidence="2">
    <location>
        <begin position="430"/>
        <end position="461"/>
    </location>
</feature>
<evidence type="ECO:0000256" key="1">
    <source>
        <dbReference type="RuleBase" id="RU000383"/>
    </source>
</evidence>